<dbReference type="Pfam" id="PF00326">
    <property type="entry name" value="Peptidase_S9"/>
    <property type="match status" value="1"/>
</dbReference>
<dbReference type="GO" id="GO:0008236">
    <property type="term" value="F:serine-type peptidase activity"/>
    <property type="evidence" value="ECO:0007669"/>
    <property type="project" value="InterPro"/>
</dbReference>
<dbReference type="EMBL" id="SAWZ01000002">
    <property type="protein sequence ID" value="RXR07053.1"/>
    <property type="molecule type" value="Genomic_DNA"/>
</dbReference>
<keyword evidence="1" id="KW-0732">Signal</keyword>
<accession>A0A4Q1JY44</accession>
<dbReference type="InterPro" id="IPR053536">
    <property type="entry name" value="Lasso_peptide_isopeptidase"/>
</dbReference>
<evidence type="ECO:0000313" key="3">
    <source>
        <dbReference type="EMBL" id="RXR07053.1"/>
    </source>
</evidence>
<organism evidence="3 4">
    <name type="scientific">Pseudoxanthomonas composti</name>
    <dbReference type="NCBI Taxonomy" id="2137479"/>
    <lineage>
        <taxon>Bacteria</taxon>
        <taxon>Pseudomonadati</taxon>
        <taxon>Pseudomonadota</taxon>
        <taxon>Gammaproteobacteria</taxon>
        <taxon>Lysobacterales</taxon>
        <taxon>Lysobacteraceae</taxon>
        <taxon>Pseudoxanthomonas</taxon>
    </lineage>
</organism>
<evidence type="ECO:0000259" key="2">
    <source>
        <dbReference type="Pfam" id="PF00326"/>
    </source>
</evidence>
<reference evidence="3 4" key="1">
    <citation type="submission" date="2019-01" db="EMBL/GenBank/DDBJ databases">
        <title>Pseudoxanthomonas composti sp. nov., isolated from compost.</title>
        <authorList>
            <person name="Yang G."/>
        </authorList>
    </citation>
    <scope>NUCLEOTIDE SEQUENCE [LARGE SCALE GENOMIC DNA]</scope>
    <source>
        <strain evidence="3 4">GSS15</strain>
    </source>
</reference>
<dbReference type="InterPro" id="IPR029058">
    <property type="entry name" value="AB_hydrolase_fold"/>
</dbReference>
<feature type="domain" description="Peptidase S9 prolyl oligopeptidase catalytic" evidence="2">
    <location>
        <begin position="504"/>
        <end position="660"/>
    </location>
</feature>
<feature type="signal peptide" evidence="1">
    <location>
        <begin position="1"/>
        <end position="21"/>
    </location>
</feature>
<dbReference type="OrthoDB" id="100212at2"/>
<dbReference type="InterPro" id="IPR011042">
    <property type="entry name" value="6-blade_b-propeller_TolB-like"/>
</dbReference>
<dbReference type="AlphaFoldDB" id="A0A4Q1JY44"/>
<keyword evidence="4" id="KW-1185">Reference proteome</keyword>
<dbReference type="RefSeq" id="WP_129469864.1">
    <property type="nucleotide sequence ID" value="NZ_SAWZ01000002.1"/>
</dbReference>
<gene>
    <name evidence="3" type="ORF">EPA99_03740</name>
</gene>
<dbReference type="PROSITE" id="PS51257">
    <property type="entry name" value="PROKAR_LIPOPROTEIN"/>
    <property type="match status" value="1"/>
</dbReference>
<evidence type="ECO:0000256" key="1">
    <source>
        <dbReference type="SAM" id="SignalP"/>
    </source>
</evidence>
<feature type="chain" id="PRO_5020476571" evidence="1">
    <location>
        <begin position="22"/>
        <end position="691"/>
    </location>
</feature>
<comment type="caution">
    <text evidence="3">The sequence shown here is derived from an EMBL/GenBank/DDBJ whole genome shotgun (WGS) entry which is preliminary data.</text>
</comment>
<dbReference type="SUPFAM" id="SSF53474">
    <property type="entry name" value="alpha/beta-Hydrolases"/>
    <property type="match status" value="1"/>
</dbReference>
<name>A0A4Q1JY44_9GAMM</name>
<dbReference type="NCBIfam" id="NF033523">
    <property type="entry name" value="lasso_peptidase"/>
    <property type="match status" value="1"/>
</dbReference>
<sequence length="691" mass="75979">MTAPVRLALCVLLSAIGCANAQSITPRRLVEVADMQGPVVSPDGSLVAFRVDRPSVDGNRYDSTWYVQGIEGGTLPRPVGQGGFPLRDTAGTPLPEPAVWSQDCRWIYYRASVDGRIDVWRAAADGSRAEVVTRDGADVRRFQLAKDGDALKYAVGATREEVIDAEEVEYAQGFLIDARAAIGQGLFRSGLVDGRLGTQRLSADWFGRTPLLADRPDQWKALDLSSRTSRDLKGDELPARSPEASALKWSGLAASRVVVDPKSDRLALLIPAGDGAGLADKPSVALSVLRGADDRQDTPCAVDHCMDRMITGALWRPDSDEVLFTVTDPLRTHAQAIHAWDVSTGGVREVVSTQGLINGGRELSSDCGVSASALVCVTAAANQPPRLERVDVMTGERRILFNPNAGLAVDLDAQIQVRPLRWSDANGQQFSGQFFPARGQAGPPPLFVTYYSCPGFLRGGLGDEWPLAPLAQHGIAVLCINRVHPFELDAVKRYGQGLSALGSAIELLASQGEIDRNRIGMGGLSFGSEVTLWSMVYSDLVTAGSISTPTLTPTYALMGGIKGDPFERSLQEYWQIGLKPQTFGQWKRLSHDQNLDKISAPLLMQMSEQEYLYALDYAVPLVRDRRAELYVFANEPHQKFQPQHKLAVYERNLDWFRFWLLDEEDPDPLKRAQYARWRIMRSQQDHDRSQH</sequence>
<dbReference type="GO" id="GO:0006508">
    <property type="term" value="P:proteolysis"/>
    <property type="evidence" value="ECO:0007669"/>
    <property type="project" value="InterPro"/>
</dbReference>
<dbReference type="InterPro" id="IPR001375">
    <property type="entry name" value="Peptidase_S9_cat"/>
</dbReference>
<protein>
    <submittedName>
        <fullName evidence="3">Atxe2 family lasso peptide isopeptidase</fullName>
    </submittedName>
</protein>
<dbReference type="Gene3D" id="3.40.50.1820">
    <property type="entry name" value="alpha/beta hydrolase"/>
    <property type="match status" value="1"/>
</dbReference>
<dbReference type="SUPFAM" id="SSF82171">
    <property type="entry name" value="DPP6 N-terminal domain-like"/>
    <property type="match status" value="1"/>
</dbReference>
<dbReference type="Gene3D" id="2.120.10.30">
    <property type="entry name" value="TolB, C-terminal domain"/>
    <property type="match status" value="1"/>
</dbReference>
<dbReference type="Proteomes" id="UP000289784">
    <property type="component" value="Unassembled WGS sequence"/>
</dbReference>
<proteinExistence type="predicted"/>
<evidence type="ECO:0000313" key="4">
    <source>
        <dbReference type="Proteomes" id="UP000289784"/>
    </source>
</evidence>